<keyword evidence="1" id="KW-0812">Transmembrane</keyword>
<sequence>MKTFLLAGALMAASTGLAQAGTLDFVAFGAGTYGSSISLGGATITNTSGGNILVGAGAAGAADGFCSLNPTVFNCEADTEIAFSSAVKNLSFDIDGSHSGDAVALSIYGLGNLLITTLNFSTPDQTVDLSSYGAITRLLFDDSSTGAGVGYSTFTFDLVNQVPVPAGLPLMVGGLAAFGALRRKKA</sequence>
<feature type="signal peptide" evidence="2">
    <location>
        <begin position="1"/>
        <end position="20"/>
    </location>
</feature>
<gene>
    <name evidence="3" type="ORF">SAMN05421762_1720</name>
</gene>
<organism evidence="3 4">
    <name type="scientific">Pseudooceanicola nitratireducens</name>
    <dbReference type="NCBI Taxonomy" id="517719"/>
    <lineage>
        <taxon>Bacteria</taxon>
        <taxon>Pseudomonadati</taxon>
        <taxon>Pseudomonadota</taxon>
        <taxon>Alphaproteobacteria</taxon>
        <taxon>Rhodobacterales</taxon>
        <taxon>Paracoccaceae</taxon>
        <taxon>Pseudooceanicola</taxon>
    </lineage>
</organism>
<dbReference type="AlphaFoldDB" id="A0A1I1L127"/>
<keyword evidence="1" id="KW-0472">Membrane</keyword>
<keyword evidence="2" id="KW-0732">Signal</keyword>
<dbReference type="EMBL" id="FOLX01000001">
    <property type="protein sequence ID" value="SFC66691.1"/>
    <property type="molecule type" value="Genomic_DNA"/>
</dbReference>
<name>A0A1I1L127_9RHOB</name>
<feature type="transmembrane region" description="Helical" evidence="1">
    <location>
        <begin position="162"/>
        <end position="181"/>
    </location>
</feature>
<dbReference type="InterPro" id="IPR022472">
    <property type="entry name" value="VPLPA-CTERM"/>
</dbReference>
<evidence type="ECO:0000256" key="2">
    <source>
        <dbReference type="SAM" id="SignalP"/>
    </source>
</evidence>
<reference evidence="3 4" key="1">
    <citation type="submission" date="2016-10" db="EMBL/GenBank/DDBJ databases">
        <authorList>
            <person name="de Groot N.N."/>
        </authorList>
    </citation>
    <scope>NUCLEOTIDE SEQUENCE [LARGE SCALE GENOMIC DNA]</scope>
    <source>
        <strain evidence="3 4">DSM 29619</strain>
    </source>
</reference>
<evidence type="ECO:0000313" key="3">
    <source>
        <dbReference type="EMBL" id="SFC66691.1"/>
    </source>
</evidence>
<evidence type="ECO:0000313" key="4">
    <source>
        <dbReference type="Proteomes" id="UP000231644"/>
    </source>
</evidence>
<dbReference type="Proteomes" id="UP000231644">
    <property type="component" value="Unassembled WGS sequence"/>
</dbReference>
<proteinExistence type="predicted"/>
<dbReference type="STRING" id="517719.SAMN05421762_1720"/>
<protein>
    <submittedName>
        <fullName evidence="3">VPLPA-CTERM protein sorting domain-containing protein</fullName>
    </submittedName>
</protein>
<evidence type="ECO:0000256" key="1">
    <source>
        <dbReference type="SAM" id="Phobius"/>
    </source>
</evidence>
<keyword evidence="1" id="KW-1133">Transmembrane helix</keyword>
<dbReference type="RefSeq" id="WP_170848750.1">
    <property type="nucleotide sequence ID" value="NZ_FNZG01000003.1"/>
</dbReference>
<dbReference type="NCBIfam" id="TIGR03370">
    <property type="entry name" value="VPLPA-CTERM"/>
    <property type="match status" value="1"/>
</dbReference>
<feature type="chain" id="PRO_5014128695" evidence="2">
    <location>
        <begin position="21"/>
        <end position="186"/>
    </location>
</feature>
<accession>A0A1I1L127</accession>
<keyword evidence="4" id="KW-1185">Reference proteome</keyword>